<evidence type="ECO:0000256" key="1">
    <source>
        <dbReference type="ARBA" id="ARBA00004496"/>
    </source>
</evidence>
<dbReference type="GO" id="GO:0004719">
    <property type="term" value="F:protein-L-isoaspartate (D-aspartate) O-methyltransferase activity"/>
    <property type="evidence" value="ECO:0007669"/>
    <property type="project" value="UniProtKB-EC"/>
</dbReference>
<dbReference type="Proteomes" id="UP000565724">
    <property type="component" value="Unassembled WGS sequence"/>
</dbReference>
<accession>A0A7Y6A326</accession>
<keyword evidence="13" id="KW-1185">Reference proteome</keyword>
<protein>
    <recommendedName>
        <fullName evidence="4">Protein-L-isoaspartate O-methyltransferase</fullName>
        <ecNumber evidence="3">2.1.1.77</ecNumber>
    </recommendedName>
    <alternativeName>
        <fullName evidence="11">L-isoaspartyl protein carboxyl methyltransferase</fullName>
    </alternativeName>
    <alternativeName>
        <fullName evidence="9">Protein L-isoaspartyl methyltransferase</fullName>
    </alternativeName>
    <alternativeName>
        <fullName evidence="10">Protein-beta-aspartate methyltransferase</fullName>
    </alternativeName>
</protein>
<reference evidence="12 13" key="1">
    <citation type="submission" date="2020-05" db="EMBL/GenBank/DDBJ databases">
        <title>Genome Sequencing of Type Strains.</title>
        <authorList>
            <person name="Lemaire J.F."/>
            <person name="Inderbitzin P."/>
            <person name="Gregorio O.A."/>
            <person name="Collins S.B."/>
            <person name="Wespe N."/>
            <person name="Knight-Connoni V."/>
        </authorList>
    </citation>
    <scope>NUCLEOTIDE SEQUENCE [LARGE SCALE GENOMIC DNA]</scope>
    <source>
        <strain evidence="12 13">ATCC 25174</strain>
    </source>
</reference>
<dbReference type="RefSeq" id="WP_175348752.1">
    <property type="nucleotide sequence ID" value="NZ_JABMCI010000069.1"/>
</dbReference>
<keyword evidence="6 12" id="KW-0489">Methyltransferase</keyword>
<dbReference type="Pfam" id="PF01135">
    <property type="entry name" value="PCMT"/>
    <property type="match status" value="1"/>
</dbReference>
<dbReference type="InterPro" id="IPR000682">
    <property type="entry name" value="PCMT"/>
</dbReference>
<keyword evidence="5" id="KW-0963">Cytoplasm</keyword>
<evidence type="ECO:0000256" key="10">
    <source>
        <dbReference type="ARBA" id="ARBA00031323"/>
    </source>
</evidence>
<dbReference type="EMBL" id="JABMCI010000069">
    <property type="protein sequence ID" value="NUU18822.1"/>
    <property type="molecule type" value="Genomic_DNA"/>
</dbReference>
<dbReference type="GO" id="GO:0032259">
    <property type="term" value="P:methylation"/>
    <property type="evidence" value="ECO:0007669"/>
    <property type="project" value="UniProtKB-KW"/>
</dbReference>
<comment type="subcellular location">
    <subcellularLocation>
        <location evidence="1">Cytoplasm</location>
    </subcellularLocation>
</comment>
<evidence type="ECO:0000256" key="2">
    <source>
        <dbReference type="ARBA" id="ARBA00005369"/>
    </source>
</evidence>
<evidence type="ECO:0000256" key="9">
    <source>
        <dbReference type="ARBA" id="ARBA00030757"/>
    </source>
</evidence>
<evidence type="ECO:0000256" key="5">
    <source>
        <dbReference type="ARBA" id="ARBA00022490"/>
    </source>
</evidence>
<evidence type="ECO:0000256" key="3">
    <source>
        <dbReference type="ARBA" id="ARBA00011890"/>
    </source>
</evidence>
<keyword evidence="8" id="KW-0949">S-adenosyl-L-methionine</keyword>
<gene>
    <name evidence="12" type="ORF">HP550_16335</name>
</gene>
<dbReference type="AlphaFoldDB" id="A0A7Y6A326"/>
<dbReference type="PANTHER" id="PTHR11579">
    <property type="entry name" value="PROTEIN-L-ISOASPARTATE O-METHYLTRANSFERASE"/>
    <property type="match status" value="1"/>
</dbReference>
<sequence length="194" mass="20892">MGEQADPTRAADVADAMRELARERFLPAQQRARAAEDHPLPLWHGQTSSQPSTVSFMLRLLQVPVGARVLDVGSGSGWTTALLARLVGPGGVVLGLELDPELAVWGAANLDACGLPWARIDRATPGALGRPVDGGWDRILVSAAPRRMPAALVDQLGEDARMVIPVRSTMHLVERREGRTEITTHGSFVFVPLR</sequence>
<dbReference type="SUPFAM" id="SSF53335">
    <property type="entry name" value="S-adenosyl-L-methionine-dependent methyltransferases"/>
    <property type="match status" value="1"/>
</dbReference>
<evidence type="ECO:0000256" key="11">
    <source>
        <dbReference type="ARBA" id="ARBA00031350"/>
    </source>
</evidence>
<evidence type="ECO:0000256" key="6">
    <source>
        <dbReference type="ARBA" id="ARBA00022603"/>
    </source>
</evidence>
<evidence type="ECO:0000256" key="4">
    <source>
        <dbReference type="ARBA" id="ARBA00013346"/>
    </source>
</evidence>
<proteinExistence type="inferred from homology"/>
<evidence type="ECO:0000256" key="8">
    <source>
        <dbReference type="ARBA" id="ARBA00022691"/>
    </source>
</evidence>
<dbReference type="CDD" id="cd02440">
    <property type="entry name" value="AdoMet_MTases"/>
    <property type="match status" value="1"/>
</dbReference>
<evidence type="ECO:0000256" key="7">
    <source>
        <dbReference type="ARBA" id="ARBA00022679"/>
    </source>
</evidence>
<comment type="similarity">
    <text evidence="2">Belongs to the methyltransferase superfamily. L-isoaspartyl/D-aspartyl protein methyltransferase family.</text>
</comment>
<evidence type="ECO:0000313" key="12">
    <source>
        <dbReference type="EMBL" id="NUU18822.1"/>
    </source>
</evidence>
<dbReference type="GO" id="GO:0005737">
    <property type="term" value="C:cytoplasm"/>
    <property type="evidence" value="ECO:0007669"/>
    <property type="project" value="UniProtKB-SubCell"/>
</dbReference>
<keyword evidence="7 12" id="KW-0808">Transferase</keyword>
<dbReference type="Gene3D" id="3.40.50.150">
    <property type="entry name" value="Vaccinia Virus protein VP39"/>
    <property type="match status" value="1"/>
</dbReference>
<evidence type="ECO:0000313" key="13">
    <source>
        <dbReference type="Proteomes" id="UP000565724"/>
    </source>
</evidence>
<dbReference type="PANTHER" id="PTHR11579:SF0">
    <property type="entry name" value="PROTEIN-L-ISOASPARTATE(D-ASPARTATE) O-METHYLTRANSFERASE"/>
    <property type="match status" value="1"/>
</dbReference>
<organism evidence="12 13">
    <name type="scientific">Cellulomonas humilata</name>
    <dbReference type="NCBI Taxonomy" id="144055"/>
    <lineage>
        <taxon>Bacteria</taxon>
        <taxon>Bacillati</taxon>
        <taxon>Actinomycetota</taxon>
        <taxon>Actinomycetes</taxon>
        <taxon>Micrococcales</taxon>
        <taxon>Cellulomonadaceae</taxon>
        <taxon>Cellulomonas</taxon>
    </lineage>
</organism>
<dbReference type="EC" id="2.1.1.77" evidence="3"/>
<name>A0A7Y6A326_9CELL</name>
<comment type="caution">
    <text evidence="12">The sequence shown here is derived from an EMBL/GenBank/DDBJ whole genome shotgun (WGS) entry which is preliminary data.</text>
</comment>
<dbReference type="InterPro" id="IPR029063">
    <property type="entry name" value="SAM-dependent_MTases_sf"/>
</dbReference>